<evidence type="ECO:0000256" key="3">
    <source>
        <dbReference type="ARBA" id="ARBA00022448"/>
    </source>
</evidence>
<proteinExistence type="predicted"/>
<dbReference type="KEGG" id="lak:106161557"/>
<organism evidence="11 12">
    <name type="scientific">Lingula anatina</name>
    <name type="common">Brachiopod</name>
    <name type="synonym">Lingula unguis</name>
    <dbReference type="NCBI Taxonomy" id="7574"/>
    <lineage>
        <taxon>Eukaryota</taxon>
        <taxon>Metazoa</taxon>
        <taxon>Spiralia</taxon>
        <taxon>Lophotrochozoa</taxon>
        <taxon>Brachiopoda</taxon>
        <taxon>Linguliformea</taxon>
        <taxon>Lingulata</taxon>
        <taxon>Lingulida</taxon>
        <taxon>Linguloidea</taxon>
        <taxon>Lingulidae</taxon>
        <taxon>Lingula</taxon>
    </lineage>
</organism>
<dbReference type="OrthoDB" id="10067964at2759"/>
<dbReference type="GO" id="GO:0016324">
    <property type="term" value="C:apical plasma membrane"/>
    <property type="evidence" value="ECO:0007669"/>
    <property type="project" value="TreeGrafter"/>
</dbReference>
<dbReference type="RefSeq" id="XP_013394007.1">
    <property type="nucleotide sequence ID" value="XM_013538553.1"/>
</dbReference>
<dbReference type="GO" id="GO:0006898">
    <property type="term" value="P:receptor-mediated endocytosis"/>
    <property type="evidence" value="ECO:0007669"/>
    <property type="project" value="TreeGrafter"/>
</dbReference>
<keyword evidence="8" id="KW-1133">Transmembrane helix</keyword>
<dbReference type="STRING" id="7574.A0A1S3I6X4"/>
<dbReference type="PANTHER" id="PTHR14995:SF2">
    <property type="entry name" value="PROTEIN AMNIONLESS"/>
    <property type="match status" value="1"/>
</dbReference>
<accession>A0A1S3I6X4</accession>
<evidence type="ECO:0000256" key="2">
    <source>
        <dbReference type="ARBA" id="ARBA00021200"/>
    </source>
</evidence>
<keyword evidence="7" id="KW-0653">Protein transport</keyword>
<dbReference type="Pfam" id="PF14828">
    <property type="entry name" value="Amnionless"/>
    <property type="match status" value="1"/>
</dbReference>
<name>A0A1S3I6X4_LINAN</name>
<evidence type="ECO:0000256" key="4">
    <source>
        <dbReference type="ARBA" id="ARBA00022475"/>
    </source>
</evidence>
<evidence type="ECO:0000256" key="7">
    <source>
        <dbReference type="ARBA" id="ARBA00022927"/>
    </source>
</evidence>
<feature type="chain" id="PRO_5010215509" description="Protein amnionless" evidence="10">
    <location>
        <begin position="19"/>
        <end position="237"/>
    </location>
</feature>
<protein>
    <recommendedName>
        <fullName evidence="2">Protein amnionless</fullName>
    </recommendedName>
</protein>
<gene>
    <name evidence="12" type="primary">LOC106161557</name>
</gene>
<keyword evidence="9" id="KW-0472">Membrane</keyword>
<evidence type="ECO:0000256" key="10">
    <source>
        <dbReference type="SAM" id="SignalP"/>
    </source>
</evidence>
<evidence type="ECO:0000256" key="9">
    <source>
        <dbReference type="ARBA" id="ARBA00023136"/>
    </source>
</evidence>
<dbReference type="GO" id="GO:0030139">
    <property type="term" value="C:endocytic vesicle"/>
    <property type="evidence" value="ECO:0007669"/>
    <property type="project" value="TreeGrafter"/>
</dbReference>
<dbReference type="GeneID" id="106161557"/>
<dbReference type="InterPro" id="IPR026112">
    <property type="entry name" value="AMN"/>
</dbReference>
<feature type="signal peptide" evidence="10">
    <location>
        <begin position="1"/>
        <end position="18"/>
    </location>
</feature>
<reference evidence="12" key="1">
    <citation type="submission" date="2025-08" db="UniProtKB">
        <authorList>
            <consortium name="RefSeq"/>
        </authorList>
    </citation>
    <scope>IDENTIFICATION</scope>
    <source>
        <tissue evidence="12">Gonads</tissue>
    </source>
</reference>
<dbReference type="PANTHER" id="PTHR14995">
    <property type="entry name" value="AMNIONLESS"/>
    <property type="match status" value="1"/>
</dbReference>
<keyword evidence="6 10" id="KW-0732">Signal</keyword>
<sequence length="237" mass="27417">MVLRSKLVFFCMIWILTGHSVEQSYKRWKSDTNFFNGDNWEGNGNVNCSGNRILFPSGLGPIVYMNQGATFTEMVLPTDGILVLGNDITMPFTSNPVPDPSCAPQDMHFTRTQPKSWFDPSNWCQALHENDDQCGRSTDLLDTEKIPCQYNDVIFPPDKTFYVDLSISAVINVKSLRIGRQNERAVTLQAANVAMTKVRPAYHYINHHHIDQHYYPYHNHIYHYNHANHYNHKINYY</sequence>
<evidence type="ECO:0000313" key="11">
    <source>
        <dbReference type="Proteomes" id="UP000085678"/>
    </source>
</evidence>
<comment type="subcellular location">
    <subcellularLocation>
        <location evidence="1">Cell membrane</location>
        <topology evidence="1">Single-pass type I membrane protein</topology>
    </subcellularLocation>
</comment>
<dbReference type="Proteomes" id="UP000085678">
    <property type="component" value="Unplaced"/>
</dbReference>
<keyword evidence="3" id="KW-0813">Transport</keyword>
<evidence type="ECO:0000313" key="12">
    <source>
        <dbReference type="RefSeq" id="XP_013394007.1"/>
    </source>
</evidence>
<keyword evidence="5" id="KW-0812">Transmembrane</keyword>
<evidence type="ECO:0000256" key="6">
    <source>
        <dbReference type="ARBA" id="ARBA00022729"/>
    </source>
</evidence>
<evidence type="ECO:0000256" key="1">
    <source>
        <dbReference type="ARBA" id="ARBA00004251"/>
    </source>
</evidence>
<dbReference type="AlphaFoldDB" id="A0A1S3I6X4"/>
<keyword evidence="11" id="KW-1185">Reference proteome</keyword>
<dbReference type="GO" id="GO:0015031">
    <property type="term" value="P:protein transport"/>
    <property type="evidence" value="ECO:0007669"/>
    <property type="project" value="UniProtKB-KW"/>
</dbReference>
<evidence type="ECO:0000256" key="5">
    <source>
        <dbReference type="ARBA" id="ARBA00022692"/>
    </source>
</evidence>
<evidence type="ECO:0000256" key="8">
    <source>
        <dbReference type="ARBA" id="ARBA00022989"/>
    </source>
</evidence>
<dbReference type="InParanoid" id="A0A1S3I6X4"/>
<keyword evidence="4" id="KW-1003">Cell membrane</keyword>